<dbReference type="Gene3D" id="1.20.1600.10">
    <property type="entry name" value="Outer membrane efflux proteins (OEP)"/>
    <property type="match status" value="1"/>
</dbReference>
<dbReference type="GO" id="GO:0005886">
    <property type="term" value="C:plasma membrane"/>
    <property type="evidence" value="ECO:0007669"/>
    <property type="project" value="UniProtKB-SubCell"/>
</dbReference>
<dbReference type="SUPFAM" id="SSF56954">
    <property type="entry name" value="Outer membrane efflux proteins (OEP)"/>
    <property type="match status" value="1"/>
</dbReference>
<keyword evidence="2" id="KW-0812">Transmembrane</keyword>
<dbReference type="EMBL" id="PEWV01000055">
    <property type="protein sequence ID" value="PIU41461.1"/>
    <property type="molecule type" value="Genomic_DNA"/>
</dbReference>
<protein>
    <submittedName>
        <fullName evidence="3">Multidrug transporter</fullName>
    </submittedName>
</protein>
<keyword evidence="2" id="KW-1134">Transmembrane beta strand</keyword>
<dbReference type="NCBIfam" id="TIGR01845">
    <property type="entry name" value="outer_NodT"/>
    <property type="match status" value="1"/>
</dbReference>
<dbReference type="AlphaFoldDB" id="A0A2J0KSF2"/>
<dbReference type="PANTHER" id="PTHR30203:SF33">
    <property type="entry name" value="BLR4455 PROTEIN"/>
    <property type="match status" value="1"/>
</dbReference>
<dbReference type="InterPro" id="IPR003423">
    <property type="entry name" value="OMP_efflux"/>
</dbReference>
<dbReference type="GO" id="GO:0015562">
    <property type="term" value="F:efflux transmembrane transporter activity"/>
    <property type="evidence" value="ECO:0007669"/>
    <property type="project" value="InterPro"/>
</dbReference>
<keyword evidence="2" id="KW-0564">Palmitate</keyword>
<evidence type="ECO:0000256" key="2">
    <source>
        <dbReference type="RuleBase" id="RU362097"/>
    </source>
</evidence>
<evidence type="ECO:0000313" key="4">
    <source>
        <dbReference type="Proteomes" id="UP000230052"/>
    </source>
</evidence>
<keyword evidence="2" id="KW-0449">Lipoprotein</keyword>
<comment type="similarity">
    <text evidence="1 2">Belongs to the outer membrane factor (OMF) (TC 1.B.17) family.</text>
</comment>
<dbReference type="InterPro" id="IPR010131">
    <property type="entry name" value="MdtP/NodT-like"/>
</dbReference>
<proteinExistence type="inferred from homology"/>
<name>A0A2J0KSF2_9BACT</name>
<keyword evidence="2" id="KW-0472">Membrane</keyword>
<dbReference type="Gene3D" id="2.20.200.10">
    <property type="entry name" value="Outer membrane efflux proteins (OEP)"/>
    <property type="match status" value="1"/>
</dbReference>
<comment type="subcellular location">
    <subcellularLocation>
        <location evidence="2">Cell membrane</location>
        <topology evidence="2">Lipid-anchor</topology>
    </subcellularLocation>
</comment>
<reference evidence="3 4" key="1">
    <citation type="submission" date="2017-09" db="EMBL/GenBank/DDBJ databases">
        <title>Depth-based differentiation of microbial function through sediment-hosted aquifers and enrichment of novel symbionts in the deep terrestrial subsurface.</title>
        <authorList>
            <person name="Probst A.J."/>
            <person name="Ladd B."/>
            <person name="Jarett J.K."/>
            <person name="Geller-Mcgrath D.E."/>
            <person name="Sieber C.M."/>
            <person name="Emerson J.B."/>
            <person name="Anantharaman K."/>
            <person name="Thomas B.C."/>
            <person name="Malmstrom R."/>
            <person name="Stieglmeier M."/>
            <person name="Klingl A."/>
            <person name="Woyke T."/>
            <person name="Ryan C.M."/>
            <person name="Banfield J.F."/>
        </authorList>
    </citation>
    <scope>NUCLEOTIDE SEQUENCE [LARGE SCALE GENOMIC DNA]</scope>
    <source>
        <strain evidence="3">CG07_land_8_20_14_0_80_42_15</strain>
    </source>
</reference>
<dbReference type="PANTHER" id="PTHR30203">
    <property type="entry name" value="OUTER MEMBRANE CATION EFFLUX PROTEIN"/>
    <property type="match status" value="1"/>
</dbReference>
<evidence type="ECO:0000313" key="3">
    <source>
        <dbReference type="EMBL" id="PIU41461.1"/>
    </source>
</evidence>
<sequence>MNKTQILSLVGIILFLNGCAMIPKYTRPESPIPTVLPSEGAYMDGRSPEEVRSVTGLRWHEIFPDKNLQTVIEISLANNRDLRIAVLNVERARSLYGVKKAELFPAVSVSGAVSKSRIPADLSTTGEALIYEEDSVDLGITSWEIDLFGRIRSLKDQALQEYLGSEQAQRGAQTALISEVARVYLTLAADLENLKLARSALETQRSVYGLIRQQYDKGIANEADLRRSQTQVDAANRDIAFYTQLVTQDQNALNLLAGCSVPEDLLPSGLTSVSPLKDISPGLSSEVLLRRPDIMAAEHQLKVAYALIGVARAAFFPRISLTTVTGTASYELSSLFSPGAKAWGLASQAAMPIFDTRTFAAYRISEATRKISIAQYEKTIQTAFREVSDALIAREMVNKQVAAQESIVNSAQKIYELSDQRYTQGIDSYLSVLDAQRSLYAAQQALTSLRLAKLVNQVRLYAVLGGDAESQDTASNTSRQVHRK</sequence>
<gene>
    <name evidence="3" type="ORF">COS99_05305</name>
</gene>
<comment type="caution">
    <text evidence="3">The sequence shown here is derived from an EMBL/GenBank/DDBJ whole genome shotgun (WGS) entry which is preliminary data.</text>
</comment>
<evidence type="ECO:0000256" key="1">
    <source>
        <dbReference type="ARBA" id="ARBA00007613"/>
    </source>
</evidence>
<dbReference type="Proteomes" id="UP000230052">
    <property type="component" value="Unassembled WGS sequence"/>
</dbReference>
<organism evidence="3 4">
    <name type="scientific">Candidatus Aquitaenariimonas noxiae</name>
    <dbReference type="NCBI Taxonomy" id="1974741"/>
    <lineage>
        <taxon>Bacteria</taxon>
        <taxon>Pseudomonadati</taxon>
        <taxon>Candidatus Omnitrophota</taxon>
        <taxon>Candidatus Aquitaenariimonas</taxon>
    </lineage>
</organism>
<accession>A0A2J0KSF2</accession>
<dbReference type="Pfam" id="PF02321">
    <property type="entry name" value="OEP"/>
    <property type="match status" value="2"/>
</dbReference>